<reference evidence="6 7" key="1">
    <citation type="submission" date="2011-09" db="EMBL/GenBank/DDBJ databases">
        <authorList>
            <consortium name="US DOE Joint Genome Institute (JGI-PGF)"/>
            <person name="Lucas S."/>
            <person name="Han J."/>
            <person name="Lapidus A."/>
            <person name="Cheng J.-F."/>
            <person name="Goodwin L."/>
            <person name="Pitluck S."/>
            <person name="Peters L."/>
            <person name="Land M.L."/>
            <person name="Hauser L."/>
            <person name="Orellana R."/>
            <person name="Lovley D."/>
            <person name="Woyke T.J."/>
        </authorList>
    </citation>
    <scope>NUCLEOTIDE SEQUENCE [LARGE SCALE GENOMIC DNA]</scope>
    <source>
        <strain evidence="6 7">2ac9</strain>
    </source>
</reference>
<dbReference type="Pfam" id="PF01075">
    <property type="entry name" value="Glyco_transf_9"/>
    <property type="match status" value="1"/>
</dbReference>
<keyword evidence="1" id="KW-0328">Glycosyltransferase</keyword>
<name>I5B2C4_9BACT</name>
<comment type="similarity">
    <text evidence="3">Belongs to the glycosyltransferase 9 family.</text>
</comment>
<dbReference type="PANTHER" id="PTHR30160:SF7">
    <property type="entry name" value="ADP-HEPTOSE--LPS HEPTOSYLTRANSFERASE 2"/>
    <property type="match status" value="1"/>
</dbReference>
<dbReference type="eggNOG" id="COG0859">
    <property type="taxonomic scope" value="Bacteria"/>
</dbReference>
<comment type="catalytic activity">
    <reaction evidence="5">
        <text>an L-alpha-D-Hep-(1-&gt;5)-[alpha-Kdo-(2-&gt;4)]-alpha-Kdo-(2-&gt;6)-lipid A + ADP-L-glycero-beta-D-manno-heptose = an L-alpha-D-Hep-(1-&gt;3)-L-alpha-D-Hep-(1-&gt;5)-[alpha-Kdo-(2-&gt;4)]-alpha-Kdo-(2-&gt;6)-lipid A + ADP + H(+)</text>
        <dbReference type="Rhea" id="RHEA:74071"/>
        <dbReference type="ChEBI" id="CHEBI:15378"/>
        <dbReference type="ChEBI" id="CHEBI:61506"/>
        <dbReference type="ChEBI" id="CHEBI:193068"/>
        <dbReference type="ChEBI" id="CHEBI:193069"/>
        <dbReference type="ChEBI" id="CHEBI:456216"/>
        <dbReference type="EC" id="2.4.99.24"/>
    </reaction>
</comment>
<accession>I5B2C4</accession>
<dbReference type="EC" id="2.4.99.24" evidence="4"/>
<dbReference type="GO" id="GO:0005829">
    <property type="term" value="C:cytosol"/>
    <property type="evidence" value="ECO:0007669"/>
    <property type="project" value="TreeGrafter"/>
</dbReference>
<keyword evidence="7" id="KW-1185">Reference proteome</keyword>
<dbReference type="InterPro" id="IPR051199">
    <property type="entry name" value="LPS_LOS_Heptosyltrfase"/>
</dbReference>
<evidence type="ECO:0000256" key="4">
    <source>
        <dbReference type="ARBA" id="ARBA00044042"/>
    </source>
</evidence>
<dbReference type="Gene3D" id="3.40.50.2000">
    <property type="entry name" value="Glycogen Phosphorylase B"/>
    <property type="match status" value="2"/>
</dbReference>
<keyword evidence="2 6" id="KW-0808">Transferase</keyword>
<dbReference type="Proteomes" id="UP000005778">
    <property type="component" value="Chromosome"/>
</dbReference>
<evidence type="ECO:0000256" key="3">
    <source>
        <dbReference type="ARBA" id="ARBA00043995"/>
    </source>
</evidence>
<dbReference type="HOGENOM" id="CLU_038371_0_0_7"/>
<evidence type="ECO:0000256" key="1">
    <source>
        <dbReference type="ARBA" id="ARBA00022676"/>
    </source>
</evidence>
<dbReference type="OrthoDB" id="9797795at2"/>
<evidence type="ECO:0000313" key="7">
    <source>
        <dbReference type="Proteomes" id="UP000005778"/>
    </source>
</evidence>
<dbReference type="GO" id="GO:0008713">
    <property type="term" value="F:ADP-heptose-lipopolysaccharide heptosyltransferase activity"/>
    <property type="evidence" value="ECO:0007669"/>
    <property type="project" value="UniProtKB-EC"/>
</dbReference>
<protein>
    <recommendedName>
        <fullName evidence="4">lipopolysaccharide heptosyltransferase II</fullName>
        <ecNumber evidence="4">2.4.99.24</ecNumber>
    </recommendedName>
</protein>
<dbReference type="EMBL" id="CM001488">
    <property type="protein sequence ID" value="EIM63637.1"/>
    <property type="molecule type" value="Genomic_DNA"/>
</dbReference>
<organism evidence="6 7">
    <name type="scientific">Desulfobacter postgatei 2ac9</name>
    <dbReference type="NCBI Taxonomy" id="879212"/>
    <lineage>
        <taxon>Bacteria</taxon>
        <taxon>Pseudomonadati</taxon>
        <taxon>Thermodesulfobacteriota</taxon>
        <taxon>Desulfobacteria</taxon>
        <taxon>Desulfobacterales</taxon>
        <taxon>Desulfobacteraceae</taxon>
        <taxon>Desulfobacter</taxon>
    </lineage>
</organism>
<proteinExistence type="inferred from homology"/>
<gene>
    <name evidence="6" type="ORF">DespoDRAFT_01718</name>
</gene>
<dbReference type="GO" id="GO:0009244">
    <property type="term" value="P:lipopolysaccharide core region biosynthetic process"/>
    <property type="evidence" value="ECO:0007669"/>
    <property type="project" value="TreeGrafter"/>
</dbReference>
<dbReference type="PANTHER" id="PTHR30160">
    <property type="entry name" value="TETRAACYLDISACCHARIDE 4'-KINASE-RELATED"/>
    <property type="match status" value="1"/>
</dbReference>
<evidence type="ECO:0000256" key="2">
    <source>
        <dbReference type="ARBA" id="ARBA00022679"/>
    </source>
</evidence>
<sequence length="355" mass="39037">MTKIRLKDSSRAHILIRAANWVGDAVMTTPVVRAVRSNFPRARITVLAKPWVVPVYQNNPHVDHVMVYENQGRHKMGLGTLRLAKDMRFQRFDLAILMQNAFEAALLAFLARIPERLGYNTDARAMLLNRCIKMDPSLKKGHLIDYYLAILSSAGLDIAGRELELYPDPRDREWAQRFLDEQALSGPGRPVLGINPGATGGTAKRWFPERYAQLASGLAARHRTRVIIFGGPADRELGDEICAMAQGACINMAGRTSLSKAFALISALNLFVTNDSGLMHVAAALNVNQVAVIGSTDHIATAPANKNSVMVRQAVPCSPCLKKQCPTDHKCMDKITVDMVMAACNSFLEKEGFNG</sequence>
<dbReference type="InterPro" id="IPR011910">
    <property type="entry name" value="RfaF"/>
</dbReference>
<dbReference type="FunFam" id="3.40.50.2000:FF:000023">
    <property type="entry name" value="ADP-heptose--LPS heptosyltransferase II"/>
    <property type="match status" value="1"/>
</dbReference>
<dbReference type="InterPro" id="IPR002201">
    <property type="entry name" value="Glyco_trans_9"/>
</dbReference>
<dbReference type="SUPFAM" id="SSF53756">
    <property type="entry name" value="UDP-Glycosyltransferase/glycogen phosphorylase"/>
    <property type="match status" value="1"/>
</dbReference>
<evidence type="ECO:0000313" key="6">
    <source>
        <dbReference type="EMBL" id="EIM63637.1"/>
    </source>
</evidence>
<dbReference type="RefSeq" id="WP_004072876.1">
    <property type="nucleotide sequence ID" value="NZ_CM001488.1"/>
</dbReference>
<reference evidence="6 7" key="2">
    <citation type="submission" date="2012-02" db="EMBL/GenBank/DDBJ databases">
        <title>Improved High-Quality Draft sequence of Desulfobacter postgatei 2ac9.</title>
        <authorList>
            <consortium name="US DOE Joint Genome Institute"/>
            <person name="Lucas S."/>
            <person name="Han J."/>
            <person name="Lapidus A."/>
            <person name="Cheng J.-F."/>
            <person name="Goodwin L."/>
            <person name="Pitluck S."/>
            <person name="Peters L."/>
            <person name="Ovchinnikova G."/>
            <person name="Held B."/>
            <person name="Detter J.C."/>
            <person name="Han C."/>
            <person name="Tapia R."/>
            <person name="Land M."/>
            <person name="Hauser L."/>
            <person name="Kyrpides N."/>
            <person name="Ivanova N."/>
            <person name="Pagani I."/>
            <person name="Orellana R."/>
            <person name="Lovley D."/>
            <person name="Woyke T."/>
        </authorList>
    </citation>
    <scope>NUCLEOTIDE SEQUENCE [LARGE SCALE GENOMIC DNA]</scope>
    <source>
        <strain evidence="6 7">2ac9</strain>
    </source>
</reference>
<dbReference type="NCBIfam" id="TIGR02195">
    <property type="entry name" value="heptsyl_trn_II"/>
    <property type="match status" value="1"/>
</dbReference>
<dbReference type="STRING" id="879212.DespoDRAFT_01718"/>
<dbReference type="AlphaFoldDB" id="I5B2C4"/>
<evidence type="ECO:0000256" key="5">
    <source>
        <dbReference type="ARBA" id="ARBA00047503"/>
    </source>
</evidence>
<dbReference type="CDD" id="cd03789">
    <property type="entry name" value="GT9_LPS_heptosyltransferase"/>
    <property type="match status" value="1"/>
</dbReference>